<accession>A0ACC1JHD3</accession>
<sequence length="543" mass="59027">MDVEKSLPPADVVENSGATQLPEEKDQAAELGVEATGNTRDARITYFGIFMLMFLIGIYTTMDAVIYYPIAEHFNDMQRANWLINSYLITTTSMQPIYGKCSDIVGRVPTMAAASFFLFIGSLLCAVSNSMDMLIASRAIQGIGSAGMYTIVNVVIGDLFTERERGKLMGYSSSAWSLASAAAVIIGGAIVQLSSWRVAFWLNVAISVAVSGVVLYFLHLPKPSGTRKEKLNRIDFGGSFISLASIVLVLLALSWGGQQYSWSSARVICCIVFGALIGVLFVIYEAFYAKEPILPMYLFKTRNIALAVFGHLFFGAVTNAPLIFIPQWALVVKNTTPITSGLYTLPFSLAEGVSVVINGIIVTKTGRYRECLWFGSICLLVGSSLLIMLGRESPVGHVIGFMIICGFGFGACIQTLILTAQVGAEGKDMATTTTACIFMRSLGSMLVVAVLSSVSENKRKVEFANAIAKFPDFASAITQVSYNQSLIHQLSLPQEVYNQILDVFMKSMRAAFIALVPFSVLYVLIVAGVEHKRLNTVKKVTIQ</sequence>
<evidence type="ECO:0000313" key="2">
    <source>
        <dbReference type="Proteomes" id="UP001150603"/>
    </source>
</evidence>
<name>A0ACC1JHD3_9FUNG</name>
<dbReference type="Proteomes" id="UP001150603">
    <property type="component" value="Unassembled WGS sequence"/>
</dbReference>
<protein>
    <submittedName>
        <fullName evidence="1">Uncharacterized protein</fullName>
    </submittedName>
</protein>
<gene>
    <name evidence="1" type="ORF">FBU59_000195</name>
</gene>
<organism evidence="1 2">
    <name type="scientific">Linderina macrospora</name>
    <dbReference type="NCBI Taxonomy" id="4868"/>
    <lineage>
        <taxon>Eukaryota</taxon>
        <taxon>Fungi</taxon>
        <taxon>Fungi incertae sedis</taxon>
        <taxon>Zoopagomycota</taxon>
        <taxon>Kickxellomycotina</taxon>
        <taxon>Kickxellomycetes</taxon>
        <taxon>Kickxellales</taxon>
        <taxon>Kickxellaceae</taxon>
        <taxon>Linderina</taxon>
    </lineage>
</organism>
<comment type="caution">
    <text evidence="1">The sequence shown here is derived from an EMBL/GenBank/DDBJ whole genome shotgun (WGS) entry which is preliminary data.</text>
</comment>
<reference evidence="1" key="1">
    <citation type="submission" date="2022-07" db="EMBL/GenBank/DDBJ databases">
        <title>Phylogenomic reconstructions and comparative analyses of Kickxellomycotina fungi.</title>
        <authorList>
            <person name="Reynolds N.K."/>
            <person name="Stajich J.E."/>
            <person name="Barry K."/>
            <person name="Grigoriev I.V."/>
            <person name="Crous P."/>
            <person name="Smith M.E."/>
        </authorList>
    </citation>
    <scope>NUCLEOTIDE SEQUENCE</scope>
    <source>
        <strain evidence="1">NRRL 5244</strain>
    </source>
</reference>
<dbReference type="EMBL" id="JANBPW010000021">
    <property type="protein sequence ID" value="KAJ1951379.1"/>
    <property type="molecule type" value="Genomic_DNA"/>
</dbReference>
<proteinExistence type="predicted"/>
<evidence type="ECO:0000313" key="1">
    <source>
        <dbReference type="EMBL" id="KAJ1951379.1"/>
    </source>
</evidence>
<keyword evidence="2" id="KW-1185">Reference proteome</keyword>